<evidence type="ECO:0000256" key="1">
    <source>
        <dbReference type="SAM" id="MobiDB-lite"/>
    </source>
</evidence>
<dbReference type="OrthoDB" id="4327235at2"/>
<organism evidence="3 4">
    <name type="scientific">Streptomyces indicus</name>
    <dbReference type="NCBI Taxonomy" id="417292"/>
    <lineage>
        <taxon>Bacteria</taxon>
        <taxon>Bacillati</taxon>
        <taxon>Actinomycetota</taxon>
        <taxon>Actinomycetes</taxon>
        <taxon>Kitasatosporales</taxon>
        <taxon>Streptomycetaceae</taxon>
        <taxon>Streptomyces</taxon>
    </lineage>
</organism>
<feature type="region of interest" description="Disordered" evidence="1">
    <location>
        <begin position="114"/>
        <end position="133"/>
    </location>
</feature>
<feature type="compositionally biased region" description="Basic residues" evidence="1">
    <location>
        <begin position="124"/>
        <end position="133"/>
    </location>
</feature>
<accession>A0A1G9F2L6</accession>
<proteinExistence type="predicted"/>
<name>A0A1G9F2L6_9ACTN</name>
<keyword evidence="4" id="KW-1185">Reference proteome</keyword>
<feature type="compositionally biased region" description="Low complexity" evidence="1">
    <location>
        <begin position="37"/>
        <end position="60"/>
    </location>
</feature>
<evidence type="ECO:0000313" key="4">
    <source>
        <dbReference type="Proteomes" id="UP000199155"/>
    </source>
</evidence>
<evidence type="ECO:0008006" key="5">
    <source>
        <dbReference type="Google" id="ProtNLM"/>
    </source>
</evidence>
<feature type="signal peptide" evidence="2">
    <location>
        <begin position="1"/>
        <end position="33"/>
    </location>
</feature>
<protein>
    <recommendedName>
        <fullName evidence="5">Secreted protein</fullName>
    </recommendedName>
</protein>
<evidence type="ECO:0000313" key="3">
    <source>
        <dbReference type="EMBL" id="SDK82571.1"/>
    </source>
</evidence>
<reference evidence="3 4" key="1">
    <citation type="submission" date="2016-10" db="EMBL/GenBank/DDBJ databases">
        <authorList>
            <person name="de Groot N.N."/>
        </authorList>
    </citation>
    <scope>NUCLEOTIDE SEQUENCE [LARGE SCALE GENOMIC DNA]</scope>
    <source>
        <strain evidence="3 4">CGMCC 4.5727</strain>
    </source>
</reference>
<sequence length="133" mass="14121">MAATKTTRLWSALVSAILAFFASLGLITTQAAAAVPQTAGAGNPATAAPAAHPVPASLVARPFDQSRPPTMKQRIRAEAHNSSPSSRNLKIPRAEARHRADTRAHLWLTEDTALTSHDTSSRPAAHHQHHSSD</sequence>
<dbReference type="AlphaFoldDB" id="A0A1G9F2L6"/>
<gene>
    <name evidence="3" type="ORF">SAMN05421806_112191</name>
</gene>
<dbReference type="Pfam" id="PF19871">
    <property type="entry name" value="DUF6344"/>
    <property type="match status" value="1"/>
</dbReference>
<dbReference type="Proteomes" id="UP000199155">
    <property type="component" value="Unassembled WGS sequence"/>
</dbReference>
<dbReference type="InterPro" id="IPR045925">
    <property type="entry name" value="DUF6344"/>
</dbReference>
<dbReference type="RefSeq" id="WP_093614438.1">
    <property type="nucleotide sequence ID" value="NZ_FNFF01000012.1"/>
</dbReference>
<feature type="chain" id="PRO_5011597848" description="Secreted protein" evidence="2">
    <location>
        <begin position="34"/>
        <end position="133"/>
    </location>
</feature>
<dbReference type="EMBL" id="FNFF01000012">
    <property type="protein sequence ID" value="SDK82571.1"/>
    <property type="molecule type" value="Genomic_DNA"/>
</dbReference>
<keyword evidence="2" id="KW-0732">Signal</keyword>
<feature type="region of interest" description="Disordered" evidence="1">
    <location>
        <begin position="37"/>
        <end position="103"/>
    </location>
</feature>
<feature type="compositionally biased region" description="Basic and acidic residues" evidence="1">
    <location>
        <begin position="92"/>
        <end position="103"/>
    </location>
</feature>
<evidence type="ECO:0000256" key="2">
    <source>
        <dbReference type="SAM" id="SignalP"/>
    </source>
</evidence>